<keyword evidence="1" id="KW-0812">Transmembrane</keyword>
<dbReference type="AlphaFoldDB" id="A0ABD5NGL0"/>
<dbReference type="InterPro" id="IPR052710">
    <property type="entry name" value="CAAX_protease"/>
</dbReference>
<dbReference type="EMBL" id="JBHRWN010000002">
    <property type="protein sequence ID" value="MFC3478457.1"/>
    <property type="molecule type" value="Genomic_DNA"/>
</dbReference>
<dbReference type="GO" id="GO:0004175">
    <property type="term" value="F:endopeptidase activity"/>
    <property type="evidence" value="ECO:0007669"/>
    <property type="project" value="UniProtKB-ARBA"/>
</dbReference>
<dbReference type="RefSeq" id="WP_232570350.1">
    <property type="nucleotide sequence ID" value="NZ_CP089466.1"/>
</dbReference>
<comment type="caution">
    <text evidence="3">The sequence shown here is derived from an EMBL/GenBank/DDBJ whole genome shotgun (WGS) entry which is preliminary data.</text>
</comment>
<evidence type="ECO:0000313" key="4">
    <source>
        <dbReference type="Proteomes" id="UP001595660"/>
    </source>
</evidence>
<dbReference type="PANTHER" id="PTHR36435:SF1">
    <property type="entry name" value="CAAX AMINO TERMINAL PROTEASE FAMILY PROTEIN"/>
    <property type="match status" value="1"/>
</dbReference>
<dbReference type="EC" id="3.4.-.-" evidence="3"/>
<dbReference type="PANTHER" id="PTHR36435">
    <property type="entry name" value="SLR1288 PROTEIN"/>
    <property type="match status" value="1"/>
</dbReference>
<dbReference type="Pfam" id="PF02517">
    <property type="entry name" value="Rce1-like"/>
    <property type="match status" value="1"/>
</dbReference>
<dbReference type="GeneID" id="69118533"/>
<protein>
    <submittedName>
        <fullName evidence="3">CPBP family intramembrane glutamic endopeptidase</fullName>
        <ecNumber evidence="3">3.4.-.-</ecNumber>
    </submittedName>
</protein>
<organism evidence="3 4">
    <name type="scientific">Halobacterium litoreum</name>
    <dbReference type="NCBI Taxonomy" id="2039234"/>
    <lineage>
        <taxon>Archaea</taxon>
        <taxon>Methanobacteriati</taxon>
        <taxon>Methanobacteriota</taxon>
        <taxon>Stenosarchaea group</taxon>
        <taxon>Halobacteria</taxon>
        <taxon>Halobacteriales</taxon>
        <taxon>Halobacteriaceae</taxon>
        <taxon>Halobacterium</taxon>
    </lineage>
</organism>
<dbReference type="InterPro" id="IPR003675">
    <property type="entry name" value="Rce1/LyrA-like_dom"/>
</dbReference>
<dbReference type="GO" id="GO:0080120">
    <property type="term" value="P:CAAX-box protein maturation"/>
    <property type="evidence" value="ECO:0007669"/>
    <property type="project" value="UniProtKB-ARBA"/>
</dbReference>
<evidence type="ECO:0000313" key="3">
    <source>
        <dbReference type="EMBL" id="MFC3478457.1"/>
    </source>
</evidence>
<proteinExistence type="predicted"/>
<feature type="transmembrane region" description="Helical" evidence="1">
    <location>
        <begin position="226"/>
        <end position="246"/>
    </location>
</feature>
<sequence length="255" mass="26890">MSSVLSKGSRSRAVLAAFGIALLGFVLALPAGLVVANAYVALTGNELGDVAVLGVSMISLQGVAFPLAAWLYIRYRGLSWEYVPFDVPDLSDAKYLFGGWILAFVAANVFAQILIAVLSTEPAANTGATTALQNPGIIPYLAVLQILLIGPGEELLFRGVIQKRLREQFSAWPAILLASATFAPAHILALSGGPVAAAITISVLFVPSVVFGYAYEKTQNIAVPALAHGLYNATLFTLMYIAVTYAPEEVSFLGL</sequence>
<accession>A0ABD5NGL0</accession>
<keyword evidence="1" id="KW-0472">Membrane</keyword>
<keyword evidence="3" id="KW-0378">Hydrolase</keyword>
<feature type="transmembrane region" description="Helical" evidence="1">
    <location>
        <begin position="94"/>
        <end position="117"/>
    </location>
</feature>
<gene>
    <name evidence="3" type="ORF">ACFOKC_12070</name>
</gene>
<keyword evidence="1" id="KW-1133">Transmembrane helix</keyword>
<feature type="transmembrane region" description="Helical" evidence="1">
    <location>
        <begin position="52"/>
        <end position="73"/>
    </location>
</feature>
<keyword evidence="4" id="KW-1185">Reference proteome</keyword>
<dbReference type="Proteomes" id="UP001595660">
    <property type="component" value="Unassembled WGS sequence"/>
</dbReference>
<feature type="transmembrane region" description="Helical" evidence="1">
    <location>
        <begin position="195"/>
        <end position="214"/>
    </location>
</feature>
<evidence type="ECO:0000259" key="2">
    <source>
        <dbReference type="Pfam" id="PF02517"/>
    </source>
</evidence>
<feature type="transmembrane region" description="Helical" evidence="1">
    <location>
        <begin position="169"/>
        <end position="189"/>
    </location>
</feature>
<name>A0ABD5NGL0_9EURY</name>
<evidence type="ECO:0000256" key="1">
    <source>
        <dbReference type="SAM" id="Phobius"/>
    </source>
</evidence>
<feature type="transmembrane region" description="Helical" evidence="1">
    <location>
        <begin position="137"/>
        <end position="157"/>
    </location>
</feature>
<reference evidence="3 4" key="1">
    <citation type="journal article" date="2019" name="Int. J. Syst. Evol. Microbiol.">
        <title>The Global Catalogue of Microorganisms (GCM) 10K type strain sequencing project: providing services to taxonomists for standard genome sequencing and annotation.</title>
        <authorList>
            <consortium name="The Broad Institute Genomics Platform"/>
            <consortium name="The Broad Institute Genome Sequencing Center for Infectious Disease"/>
            <person name="Wu L."/>
            <person name="Ma J."/>
        </authorList>
    </citation>
    <scope>NUCLEOTIDE SEQUENCE [LARGE SCALE GENOMIC DNA]</scope>
    <source>
        <strain evidence="3 4">CGMCC 1.12562</strain>
    </source>
</reference>
<feature type="domain" description="CAAX prenyl protease 2/Lysostaphin resistance protein A-like" evidence="2">
    <location>
        <begin position="140"/>
        <end position="233"/>
    </location>
</feature>